<proteinExistence type="predicted"/>
<sequence length="87" mass="9797">MPAMVENLGWKDIEGSNVMNIPQHDPIMVVSVYTKTVDYTLSIMKSFTMIGAYTCCNTNIIIICHHNALIINVIYSTNNNNRLYLAS</sequence>
<evidence type="ECO:0000313" key="1">
    <source>
        <dbReference type="EMBL" id="VDO87602.1"/>
    </source>
</evidence>
<name>A0A183M127_9TREM</name>
<accession>A0A183M127</accession>
<dbReference type="EMBL" id="UZAI01004735">
    <property type="protein sequence ID" value="VDO87602.1"/>
    <property type="molecule type" value="Genomic_DNA"/>
</dbReference>
<reference evidence="1 2" key="1">
    <citation type="submission" date="2018-11" db="EMBL/GenBank/DDBJ databases">
        <authorList>
            <consortium name="Pathogen Informatics"/>
        </authorList>
    </citation>
    <scope>NUCLEOTIDE SEQUENCE [LARGE SCALE GENOMIC DNA]</scope>
    <source>
        <strain evidence="1 2">Zambia</strain>
    </source>
</reference>
<dbReference type="AlphaFoldDB" id="A0A183M127"/>
<organism evidence="1 2">
    <name type="scientific">Schistosoma margrebowiei</name>
    <dbReference type="NCBI Taxonomy" id="48269"/>
    <lineage>
        <taxon>Eukaryota</taxon>
        <taxon>Metazoa</taxon>
        <taxon>Spiralia</taxon>
        <taxon>Lophotrochozoa</taxon>
        <taxon>Platyhelminthes</taxon>
        <taxon>Trematoda</taxon>
        <taxon>Digenea</taxon>
        <taxon>Strigeidida</taxon>
        <taxon>Schistosomatoidea</taxon>
        <taxon>Schistosomatidae</taxon>
        <taxon>Schistosoma</taxon>
    </lineage>
</organism>
<dbReference type="Proteomes" id="UP000277204">
    <property type="component" value="Unassembled WGS sequence"/>
</dbReference>
<gene>
    <name evidence="1" type="ORF">SMRZ_LOCUS9752</name>
</gene>
<keyword evidence="2" id="KW-1185">Reference proteome</keyword>
<evidence type="ECO:0000313" key="2">
    <source>
        <dbReference type="Proteomes" id="UP000277204"/>
    </source>
</evidence>
<protein>
    <submittedName>
        <fullName evidence="1">Uncharacterized protein</fullName>
    </submittedName>
</protein>